<gene>
    <name evidence="1" type="ORF">EV216_11820</name>
</gene>
<name>A0A4R1YQT6_9RHOB</name>
<dbReference type="EMBL" id="SLVM01000018">
    <property type="protein sequence ID" value="TCM81478.1"/>
    <property type="molecule type" value="Genomic_DNA"/>
</dbReference>
<evidence type="ECO:0000313" key="2">
    <source>
        <dbReference type="Proteomes" id="UP000295277"/>
    </source>
</evidence>
<keyword evidence="2" id="KW-1185">Reference proteome</keyword>
<dbReference type="Proteomes" id="UP000295277">
    <property type="component" value="Unassembled WGS sequence"/>
</dbReference>
<accession>A0A4R1YQT6</accession>
<evidence type="ECO:0000313" key="1">
    <source>
        <dbReference type="EMBL" id="TCM81478.1"/>
    </source>
</evidence>
<proteinExistence type="predicted"/>
<protein>
    <submittedName>
        <fullName evidence="1">Uncharacterized protein</fullName>
    </submittedName>
</protein>
<dbReference type="AlphaFoldDB" id="A0A4R1YQT6"/>
<sequence>MHKVANREALDGVQQMHRGVHMALDALVNHGDTEAAVEILRQIDAAMVDWINETRKMR</sequence>
<dbReference type="RefSeq" id="WP_165899237.1">
    <property type="nucleotide sequence ID" value="NZ_SLVM01000018.1"/>
</dbReference>
<reference evidence="1 2" key="1">
    <citation type="submission" date="2019-03" db="EMBL/GenBank/DDBJ databases">
        <title>Genomic Encyclopedia of Type Strains, Phase IV (KMG-IV): sequencing the most valuable type-strain genomes for metagenomic binning, comparative biology and taxonomic classification.</title>
        <authorList>
            <person name="Goeker M."/>
        </authorList>
    </citation>
    <scope>NUCLEOTIDE SEQUENCE [LARGE SCALE GENOMIC DNA]</scope>
    <source>
        <strain evidence="1 2">DSM 21153</strain>
    </source>
</reference>
<comment type="caution">
    <text evidence="1">The sequence shown here is derived from an EMBL/GenBank/DDBJ whole genome shotgun (WGS) entry which is preliminary data.</text>
</comment>
<organism evidence="1 2">
    <name type="scientific">Rhodovulum steppense</name>
    <dbReference type="NCBI Taxonomy" id="540251"/>
    <lineage>
        <taxon>Bacteria</taxon>
        <taxon>Pseudomonadati</taxon>
        <taxon>Pseudomonadota</taxon>
        <taxon>Alphaproteobacteria</taxon>
        <taxon>Rhodobacterales</taxon>
        <taxon>Paracoccaceae</taxon>
        <taxon>Rhodovulum</taxon>
    </lineage>
</organism>